<keyword evidence="5" id="KW-0680">Restriction system</keyword>
<comment type="similarity">
    <text evidence="6">Belongs to the class I-like SAM-binding methyltransferase superfamily. C5-methyltransferase family.</text>
</comment>
<evidence type="ECO:0000313" key="8">
    <source>
        <dbReference type="Proteomes" id="UP000547643"/>
    </source>
</evidence>
<keyword evidence="4 6" id="KW-0949">S-adenosyl-L-methionine</keyword>
<dbReference type="PRINTS" id="PR00105">
    <property type="entry name" value="C5METTRFRASE"/>
</dbReference>
<organism evidence="7 8">
    <name type="scientific">Listeria booriae</name>
    <dbReference type="NCBI Taxonomy" id="1552123"/>
    <lineage>
        <taxon>Bacteria</taxon>
        <taxon>Bacillati</taxon>
        <taxon>Bacillota</taxon>
        <taxon>Bacilli</taxon>
        <taxon>Bacillales</taxon>
        <taxon>Listeriaceae</taxon>
        <taxon>Listeria</taxon>
    </lineage>
</organism>
<dbReference type="GO" id="GO:0009307">
    <property type="term" value="P:DNA restriction-modification system"/>
    <property type="evidence" value="ECO:0007669"/>
    <property type="project" value="UniProtKB-KW"/>
</dbReference>
<evidence type="ECO:0000256" key="2">
    <source>
        <dbReference type="ARBA" id="ARBA00022603"/>
    </source>
</evidence>
<dbReference type="Proteomes" id="UP000547643">
    <property type="component" value="Unassembled WGS sequence"/>
</dbReference>
<comment type="caution">
    <text evidence="7">The sequence shown here is derived from an EMBL/GenBank/DDBJ whole genome shotgun (WGS) entry which is preliminary data.</text>
</comment>
<dbReference type="PANTHER" id="PTHR10629">
    <property type="entry name" value="CYTOSINE-SPECIFIC METHYLTRANSFERASE"/>
    <property type="match status" value="1"/>
</dbReference>
<dbReference type="Gene3D" id="3.40.50.150">
    <property type="entry name" value="Vaccinia Virus protein VP39"/>
    <property type="match status" value="1"/>
</dbReference>
<dbReference type="SUPFAM" id="SSF53335">
    <property type="entry name" value="S-adenosyl-L-methionine-dependent methyltransferases"/>
    <property type="match status" value="1"/>
</dbReference>
<dbReference type="EC" id="2.1.1.37" evidence="1"/>
<dbReference type="GO" id="GO:0044027">
    <property type="term" value="P:negative regulation of gene expression via chromosomal CpG island methylation"/>
    <property type="evidence" value="ECO:0007669"/>
    <property type="project" value="TreeGrafter"/>
</dbReference>
<dbReference type="GO" id="GO:0003886">
    <property type="term" value="F:DNA (cytosine-5-)-methyltransferase activity"/>
    <property type="evidence" value="ECO:0007669"/>
    <property type="project" value="UniProtKB-EC"/>
</dbReference>
<dbReference type="PANTHER" id="PTHR10629:SF52">
    <property type="entry name" value="DNA (CYTOSINE-5)-METHYLTRANSFERASE 1"/>
    <property type="match status" value="1"/>
</dbReference>
<sequence>MKSKQGLIIDNFAGGGGASTGIEQAMGRAVDIAINHDLKAIEMHQMNHPETKHYCESVWDIDPVAVTEGKKVDLLWASPDCKHFSKAKGAVPVKKEIRGLAWVVIRWALLAPPNIMFLENVEEFRTWGPVKNGKIDTEKKGVIYESFKRMLSTGIERNNIGFRQCCKALKIKTNSALANRLVEGLGYNVEDRIITACDYGAPTKRKRLFLIARKDGKEVVWPKATHGDPESKEVRAGTLKPWRTAAEIIDWTDLGNSIFNRKKPLAENTMRRIARGIQKFVFDNPNPFILNDEVTPTLLVNTSGHPGSAVNEPLRTITTGGHHALISPYLARIGQTGFGKDALTYAMKKPLTTITTKAEHLLIAPVMIQMGYGDAEGRRVLDLFKPLGTITSGGNKFAMGAAFLAKHYGGFYKGGGQPIDAPIGTITTVDHHALLYTDLEKVNKEVVADDMSDQVSAFLMKYYGADIGQSLHAPLHTVTGKARFALITIEGTVYRIVDIKMRMLQPKELFAAQGFPEEYVIDRDAFGKKISKAEQIAKCGNSVSPYPAEAIVRANCSDIAIPGRISYQDSLFPPVEKIG</sequence>
<evidence type="ECO:0000313" key="7">
    <source>
        <dbReference type="EMBL" id="MBC1780552.1"/>
    </source>
</evidence>
<evidence type="ECO:0000256" key="6">
    <source>
        <dbReference type="PROSITE-ProRule" id="PRU01016"/>
    </source>
</evidence>
<dbReference type="GO" id="GO:0032259">
    <property type="term" value="P:methylation"/>
    <property type="evidence" value="ECO:0007669"/>
    <property type="project" value="UniProtKB-KW"/>
</dbReference>
<dbReference type="PROSITE" id="PS51679">
    <property type="entry name" value="SAM_MT_C5"/>
    <property type="match status" value="1"/>
</dbReference>
<reference evidence="7 8" key="1">
    <citation type="submission" date="2020-03" db="EMBL/GenBank/DDBJ databases">
        <title>Soil Listeria distribution.</title>
        <authorList>
            <person name="Liao J."/>
            <person name="Wiedmann M."/>
        </authorList>
    </citation>
    <scope>NUCLEOTIDE SEQUENCE [LARGE SCALE GENOMIC DNA]</scope>
    <source>
        <strain evidence="7 8">FSL L7-1017</strain>
    </source>
</reference>
<dbReference type="Pfam" id="PF00145">
    <property type="entry name" value="DNA_methylase"/>
    <property type="match status" value="2"/>
</dbReference>
<evidence type="ECO:0000256" key="5">
    <source>
        <dbReference type="ARBA" id="ARBA00022747"/>
    </source>
</evidence>
<evidence type="ECO:0000256" key="4">
    <source>
        <dbReference type="ARBA" id="ARBA00022691"/>
    </source>
</evidence>
<evidence type="ECO:0000256" key="3">
    <source>
        <dbReference type="ARBA" id="ARBA00022679"/>
    </source>
</evidence>
<dbReference type="InterPro" id="IPR029063">
    <property type="entry name" value="SAM-dependent_MTases_sf"/>
</dbReference>
<accession>A0A7X1CJY6</accession>
<keyword evidence="2 6" id="KW-0489">Methyltransferase</keyword>
<dbReference type="AlphaFoldDB" id="A0A7X1CJY6"/>
<evidence type="ECO:0000256" key="1">
    <source>
        <dbReference type="ARBA" id="ARBA00011975"/>
    </source>
</evidence>
<keyword evidence="3 6" id="KW-0808">Transferase</keyword>
<protein>
    <recommendedName>
        <fullName evidence="1">DNA (cytosine-5-)-methyltransferase</fullName>
        <ecNumber evidence="1">2.1.1.37</ecNumber>
    </recommendedName>
</protein>
<dbReference type="InterPro" id="IPR001525">
    <property type="entry name" value="C5_MeTfrase"/>
</dbReference>
<proteinExistence type="inferred from homology"/>
<gene>
    <name evidence="7" type="ORF">HCA46_17140</name>
</gene>
<dbReference type="InterPro" id="IPR050390">
    <property type="entry name" value="C5-Methyltransferase"/>
</dbReference>
<dbReference type="GO" id="GO:0003677">
    <property type="term" value="F:DNA binding"/>
    <property type="evidence" value="ECO:0007669"/>
    <property type="project" value="TreeGrafter"/>
</dbReference>
<dbReference type="EMBL" id="JAARUV010000010">
    <property type="protein sequence ID" value="MBC1780552.1"/>
    <property type="molecule type" value="Genomic_DNA"/>
</dbReference>
<feature type="active site" evidence="6">
    <location>
        <position position="81"/>
    </location>
</feature>
<name>A0A7X1CJY6_9LIST</name>